<reference evidence="1 2" key="1">
    <citation type="submission" date="2020-07" db="EMBL/GenBank/DDBJ databases">
        <title>Sequencing the genomes of 1000 actinobacteria strains.</title>
        <authorList>
            <person name="Klenk H.-P."/>
        </authorList>
    </citation>
    <scope>NUCLEOTIDE SEQUENCE [LARGE SCALE GENOMIC DNA]</scope>
    <source>
        <strain evidence="1 2">DSM 100723</strain>
    </source>
</reference>
<name>A0A7W3P4F6_9ACTN</name>
<evidence type="ECO:0008006" key="3">
    <source>
        <dbReference type="Google" id="ProtNLM"/>
    </source>
</evidence>
<dbReference type="AlphaFoldDB" id="A0A7W3P4F6"/>
<comment type="caution">
    <text evidence="1">The sequence shown here is derived from an EMBL/GenBank/DDBJ whole genome shotgun (WGS) entry which is preliminary data.</text>
</comment>
<sequence length="237" mass="26519">MVNHRLRGAMLNAELTPARLAAIVQVDIKTVQRWLTEDRVPYPVTRARIARATGELETSLWPALLLEQDDDPGCNAVHRIWPSLNAVHPDVWYALFSRVRRQLDIIDYSGRFLFEILDVVDVLRAKSAEGISIRLLLADSASIALEQRARELSAPWLADESAGVLRLLSRAELPMAVRSHQLGLAASSFRFDDTMIVNLHAYGAWPSQSPTERVLCGAGPLFSFYADAFERAWVMAV</sequence>
<organism evidence="1 2">
    <name type="scientific">Microlunatus kandeliicorticis</name>
    <dbReference type="NCBI Taxonomy" id="1759536"/>
    <lineage>
        <taxon>Bacteria</taxon>
        <taxon>Bacillati</taxon>
        <taxon>Actinomycetota</taxon>
        <taxon>Actinomycetes</taxon>
        <taxon>Propionibacteriales</taxon>
        <taxon>Propionibacteriaceae</taxon>
        <taxon>Microlunatus</taxon>
    </lineage>
</organism>
<dbReference type="Proteomes" id="UP000523079">
    <property type="component" value="Unassembled WGS sequence"/>
</dbReference>
<accession>A0A7W3P4F6</accession>
<protein>
    <recommendedName>
        <fullName evidence="3">HTH cro/C1-type domain-containing protein</fullName>
    </recommendedName>
</protein>
<evidence type="ECO:0000313" key="1">
    <source>
        <dbReference type="EMBL" id="MBA8792838.1"/>
    </source>
</evidence>
<keyword evidence="2" id="KW-1185">Reference proteome</keyword>
<evidence type="ECO:0000313" key="2">
    <source>
        <dbReference type="Proteomes" id="UP000523079"/>
    </source>
</evidence>
<gene>
    <name evidence="1" type="ORF">FHX74_000432</name>
</gene>
<dbReference type="EMBL" id="JACGWT010000001">
    <property type="protein sequence ID" value="MBA8792838.1"/>
    <property type="molecule type" value="Genomic_DNA"/>
</dbReference>
<proteinExistence type="predicted"/>